<evidence type="ECO:0000256" key="1">
    <source>
        <dbReference type="ARBA" id="ARBA00004651"/>
    </source>
</evidence>
<feature type="transmembrane region" description="Helical" evidence="6">
    <location>
        <begin position="126"/>
        <end position="152"/>
    </location>
</feature>
<dbReference type="RefSeq" id="WP_132746614.1">
    <property type="nucleotide sequence ID" value="NZ_SLXK01000019.1"/>
</dbReference>
<keyword evidence="2" id="KW-1003">Cell membrane</keyword>
<dbReference type="AlphaFoldDB" id="A0A4R2NWY0"/>
<keyword evidence="8" id="KW-1185">Reference proteome</keyword>
<dbReference type="InterPro" id="IPR017039">
    <property type="entry name" value="Virul_fac_BrkB"/>
</dbReference>
<feature type="transmembrane region" description="Helical" evidence="6">
    <location>
        <begin position="204"/>
        <end position="226"/>
    </location>
</feature>
<dbReference type="EMBL" id="SLXK01000019">
    <property type="protein sequence ID" value="TCP26610.1"/>
    <property type="molecule type" value="Genomic_DNA"/>
</dbReference>
<keyword evidence="4 6" id="KW-1133">Transmembrane helix</keyword>
<dbReference type="Pfam" id="PF03631">
    <property type="entry name" value="Virul_fac_BrkB"/>
    <property type="match status" value="1"/>
</dbReference>
<organism evidence="7 8">
    <name type="scientific">Scopulibacillus darangshiensis</name>
    <dbReference type="NCBI Taxonomy" id="442528"/>
    <lineage>
        <taxon>Bacteria</taxon>
        <taxon>Bacillati</taxon>
        <taxon>Bacillota</taxon>
        <taxon>Bacilli</taxon>
        <taxon>Bacillales</taxon>
        <taxon>Sporolactobacillaceae</taxon>
        <taxon>Scopulibacillus</taxon>
    </lineage>
</organism>
<feature type="transmembrane region" description="Helical" evidence="6">
    <location>
        <begin position="26"/>
        <end position="48"/>
    </location>
</feature>
<dbReference type="NCBIfam" id="TIGR00765">
    <property type="entry name" value="yihY_not_rbn"/>
    <property type="match status" value="1"/>
</dbReference>
<gene>
    <name evidence="7" type="ORF">EV207_11941</name>
</gene>
<keyword evidence="3 6" id="KW-0812">Transmembrane</keyword>
<evidence type="ECO:0000256" key="6">
    <source>
        <dbReference type="SAM" id="Phobius"/>
    </source>
</evidence>
<evidence type="ECO:0000256" key="2">
    <source>
        <dbReference type="ARBA" id="ARBA00022475"/>
    </source>
</evidence>
<dbReference type="PIRSF" id="PIRSF035875">
    <property type="entry name" value="RNase_BN"/>
    <property type="match status" value="1"/>
</dbReference>
<protein>
    <submittedName>
        <fullName evidence="7">Membrane protein</fullName>
    </submittedName>
</protein>
<accession>A0A4R2NWY0</accession>
<name>A0A4R2NWY0_9BACL</name>
<feature type="transmembrane region" description="Helical" evidence="6">
    <location>
        <begin position="172"/>
        <end position="192"/>
    </location>
</feature>
<evidence type="ECO:0000256" key="5">
    <source>
        <dbReference type="ARBA" id="ARBA00023136"/>
    </source>
</evidence>
<comment type="caution">
    <text evidence="7">The sequence shown here is derived from an EMBL/GenBank/DDBJ whole genome shotgun (WGS) entry which is preliminary data.</text>
</comment>
<evidence type="ECO:0000313" key="8">
    <source>
        <dbReference type="Proteomes" id="UP000295416"/>
    </source>
</evidence>
<feature type="transmembrane region" description="Helical" evidence="6">
    <location>
        <begin position="86"/>
        <end position="106"/>
    </location>
</feature>
<evidence type="ECO:0000313" key="7">
    <source>
        <dbReference type="EMBL" id="TCP26610.1"/>
    </source>
</evidence>
<dbReference type="Proteomes" id="UP000295416">
    <property type="component" value="Unassembled WGS sequence"/>
</dbReference>
<dbReference type="OrthoDB" id="9775903at2"/>
<dbReference type="GO" id="GO:0005886">
    <property type="term" value="C:plasma membrane"/>
    <property type="evidence" value="ECO:0007669"/>
    <property type="project" value="UniProtKB-SubCell"/>
</dbReference>
<evidence type="ECO:0000256" key="3">
    <source>
        <dbReference type="ARBA" id="ARBA00022692"/>
    </source>
</evidence>
<feature type="transmembrane region" description="Helical" evidence="6">
    <location>
        <begin position="238"/>
        <end position="265"/>
    </location>
</feature>
<dbReference type="PANTHER" id="PTHR30213">
    <property type="entry name" value="INNER MEMBRANE PROTEIN YHJD"/>
    <property type="match status" value="1"/>
</dbReference>
<evidence type="ECO:0000256" key="4">
    <source>
        <dbReference type="ARBA" id="ARBA00022989"/>
    </source>
</evidence>
<comment type="subcellular location">
    <subcellularLocation>
        <location evidence="1">Cell membrane</location>
        <topology evidence="1">Multi-pass membrane protein</topology>
    </subcellularLocation>
</comment>
<proteinExistence type="predicted"/>
<reference evidence="7 8" key="1">
    <citation type="submission" date="2019-03" db="EMBL/GenBank/DDBJ databases">
        <title>Genomic Encyclopedia of Type Strains, Phase IV (KMG-IV): sequencing the most valuable type-strain genomes for metagenomic binning, comparative biology and taxonomic classification.</title>
        <authorList>
            <person name="Goeker M."/>
        </authorList>
    </citation>
    <scope>NUCLEOTIDE SEQUENCE [LARGE SCALE GENOMIC DNA]</scope>
    <source>
        <strain evidence="7 8">DSM 19377</strain>
    </source>
</reference>
<sequence>MRKKKVFNQVLKDVQEDGVCDMAAALAYYFLLSLFPMLLFIISLIPFLSLPQDMIVQMIDSYAPGDTSQLIEGNVTAYLDHPNGGILSFGIIAALWSASSGTNALIRALNRTYGVDETRSFIRVKLMALGLTLALIFIIVITLALPIFGHYILEFIQHFIYIPDSVVSLINVLRWVAAIIIMVLTLMVLYHFAPNQTFNFREGLTGAVAATIGWQAISLGFAFYVSHFSHYSATYGSLGTVIVLMIWLFLTGIMLIIGGEVNAAFYRTRKNNRK</sequence>
<dbReference type="PANTHER" id="PTHR30213:SF0">
    <property type="entry name" value="UPF0761 MEMBRANE PROTEIN YIHY"/>
    <property type="match status" value="1"/>
</dbReference>
<keyword evidence="5 6" id="KW-0472">Membrane</keyword>